<evidence type="ECO:0000313" key="2">
    <source>
        <dbReference type="EMBL" id="GIX63040.1"/>
    </source>
</evidence>
<evidence type="ECO:0000256" key="1">
    <source>
        <dbReference type="SAM" id="MobiDB-lite"/>
    </source>
</evidence>
<name>A0AAV4LT62_BABCB</name>
<feature type="region of interest" description="Disordered" evidence="1">
    <location>
        <begin position="297"/>
        <end position="318"/>
    </location>
</feature>
<dbReference type="EMBL" id="BPLF01000002">
    <property type="protein sequence ID" value="GIX63040.1"/>
    <property type="molecule type" value="Genomic_DNA"/>
</dbReference>
<evidence type="ECO:0000313" key="3">
    <source>
        <dbReference type="Proteomes" id="UP001497744"/>
    </source>
</evidence>
<dbReference type="GeneID" id="94194521"/>
<comment type="caution">
    <text evidence="2">The sequence shown here is derived from an EMBL/GenBank/DDBJ whole genome shotgun (WGS) entry which is preliminary data.</text>
</comment>
<protein>
    <submittedName>
        <fullName evidence="2">Septation ring formation regulator EzrA</fullName>
    </submittedName>
</protein>
<accession>A0AAV4LT62</accession>
<proteinExistence type="predicted"/>
<dbReference type="AlphaFoldDB" id="A0AAV4LT62"/>
<gene>
    <name evidence="2" type="ORF">BcabD6B2_24750</name>
</gene>
<keyword evidence="3" id="KW-1185">Reference proteome</keyword>
<organism evidence="2 3">
    <name type="scientific">Babesia caballi</name>
    <dbReference type="NCBI Taxonomy" id="5871"/>
    <lineage>
        <taxon>Eukaryota</taxon>
        <taxon>Sar</taxon>
        <taxon>Alveolata</taxon>
        <taxon>Apicomplexa</taxon>
        <taxon>Aconoidasida</taxon>
        <taxon>Piroplasmida</taxon>
        <taxon>Babesiidae</taxon>
        <taxon>Babesia</taxon>
    </lineage>
</organism>
<dbReference type="Proteomes" id="UP001497744">
    <property type="component" value="Unassembled WGS sequence"/>
</dbReference>
<reference evidence="2 3" key="1">
    <citation type="submission" date="2021-06" db="EMBL/GenBank/DDBJ databases">
        <title>Genome sequence of Babesia caballi.</title>
        <authorList>
            <person name="Yamagishi J."/>
            <person name="Kidaka T."/>
            <person name="Ochi A."/>
        </authorList>
    </citation>
    <scope>NUCLEOTIDE SEQUENCE [LARGE SCALE GENOMIC DNA]</scope>
    <source>
        <strain evidence="2">USDA-D6B2</strain>
    </source>
</reference>
<sequence>MSPSTGGLIDQQLSVRHLSRHELLLLITDGPHGRNLYVHPAFARFNRDHRIDYLYRERVFTSGRATESKTPGLYYVYPRRDNAACQHYIANSRSWSPSGLSHSVRDKLLESVVTLDVVTLENMMKTTAVFLMEILNQSGSTLAFNNTVIDSLVQNRAARVVVILDHRSARSNNLMAYMESVVTVIESGHGGKMSLFVHFDDDTIGEGRVNETLGHFDEVLRTALNGRVPETELYKHSFMPISVPNDVRLVAHLLGTSRQELEPFFASIRSPNFKFDQVIADHTGGAVPEDKSLNGYSGLESGGHVSADDGHAEASPVDDMDLGVNTLRSLVQKVALDKVSASISQLERDVDHLYSVSNKHVREDRSKEITNIIASLQGRYGAFKTHIGRSAVSALAKLPGSHHHHGLHLPSPAFVSDVWHAQSRVRRTLEEDAHAVPKWVAIVSHRYTAKQWAAFYAMLTVYYVVMTLLGKKFGSIEELDREKYDNHKVRCLRLSNHRVADGSSASGKREITA</sequence>
<dbReference type="RefSeq" id="XP_067715109.1">
    <property type="nucleotide sequence ID" value="XM_067859008.1"/>
</dbReference>